<protein>
    <submittedName>
        <fullName evidence="5">4'-phosphopantetheinyl transferase superfamily protein</fullName>
    </submittedName>
</protein>
<reference evidence="5 6" key="1">
    <citation type="submission" date="2023-03" db="EMBL/GenBank/DDBJ databases">
        <title>Bacillus Genome Sequencing.</title>
        <authorList>
            <person name="Dunlap C."/>
        </authorList>
    </citation>
    <scope>NUCLEOTIDE SEQUENCE [LARGE SCALE GENOMIC DNA]</scope>
    <source>
        <strain evidence="5 6">NRS-52</strain>
    </source>
</reference>
<dbReference type="GO" id="GO:0016740">
    <property type="term" value="F:transferase activity"/>
    <property type="evidence" value="ECO:0007669"/>
    <property type="project" value="UniProtKB-KW"/>
</dbReference>
<dbReference type="Gene3D" id="3.90.470.20">
    <property type="entry name" value="4'-phosphopantetheinyl transferase domain"/>
    <property type="match status" value="2"/>
</dbReference>
<dbReference type="RefSeq" id="WP_328278648.1">
    <property type="nucleotide sequence ID" value="NZ_JARTLD010000034.1"/>
</dbReference>
<comment type="caution">
    <text evidence="5">The sequence shown here is derived from an EMBL/GenBank/DDBJ whole genome shotgun (WGS) entry which is preliminary data.</text>
</comment>
<feature type="domain" description="4'-phosphopantetheinyl transferase" evidence="3">
    <location>
        <begin position="108"/>
        <end position="210"/>
    </location>
</feature>
<evidence type="ECO:0000256" key="1">
    <source>
        <dbReference type="ARBA" id="ARBA00010990"/>
    </source>
</evidence>
<dbReference type="EMBL" id="JARTLD010000034">
    <property type="protein sequence ID" value="MED5018399.1"/>
    <property type="molecule type" value="Genomic_DNA"/>
</dbReference>
<dbReference type="Pfam" id="PF01648">
    <property type="entry name" value="ACPS"/>
    <property type="match status" value="1"/>
</dbReference>
<dbReference type="InterPro" id="IPR055066">
    <property type="entry name" value="AASDHPPT_N"/>
</dbReference>
<gene>
    <name evidence="5" type="ORF">P9847_13905</name>
</gene>
<evidence type="ECO:0000259" key="4">
    <source>
        <dbReference type="Pfam" id="PF22624"/>
    </source>
</evidence>
<dbReference type="Proteomes" id="UP001343257">
    <property type="component" value="Unassembled WGS sequence"/>
</dbReference>
<dbReference type="Pfam" id="PF22624">
    <property type="entry name" value="AASDHPPT_N"/>
    <property type="match status" value="1"/>
</dbReference>
<keyword evidence="2 5" id="KW-0808">Transferase</keyword>
<evidence type="ECO:0000313" key="5">
    <source>
        <dbReference type="EMBL" id="MED5018399.1"/>
    </source>
</evidence>
<dbReference type="InterPro" id="IPR008278">
    <property type="entry name" value="4-PPantetheinyl_Trfase_dom"/>
</dbReference>
<evidence type="ECO:0000313" key="6">
    <source>
        <dbReference type="Proteomes" id="UP001343257"/>
    </source>
</evidence>
<accession>A0ABU6PU33</accession>
<evidence type="ECO:0000256" key="2">
    <source>
        <dbReference type="ARBA" id="ARBA00022679"/>
    </source>
</evidence>
<keyword evidence="6" id="KW-1185">Reference proteome</keyword>
<dbReference type="InterPro" id="IPR050559">
    <property type="entry name" value="P-Pant_transferase_sf"/>
</dbReference>
<name>A0ABU6PU33_9BACL</name>
<sequence length="240" mass="27530">MNDIAAIYAVYLERGYDSAAFRQVLELLPDDVRRKAAKYRAEQDARRETVSAVLKRVVACERNGISLDQTEWIRGEYGKPSLKGYPNFHFNVSHAGDWVVCAVSTEGPIGVDVERIGKAEPEVAHMCFSHKEYEEWRGLPDRMRDESFYERWTLKESYLKAIGRGLSIPLTDVETENRGNCIYISCQGAADNEFQLSVLSFDTKYKLAVCKPVGDLVNYFQYYTIDEIMSRFLELTVSKY</sequence>
<dbReference type="PANTHER" id="PTHR12215:SF10">
    <property type="entry name" value="L-AMINOADIPATE-SEMIALDEHYDE DEHYDROGENASE-PHOSPHOPANTETHEINYL TRANSFERASE"/>
    <property type="match status" value="1"/>
</dbReference>
<comment type="similarity">
    <text evidence="1">Belongs to the P-Pant transferase superfamily. Gsp/Sfp/HetI/AcpT family.</text>
</comment>
<organism evidence="5 6">
    <name type="scientific">Paenibacillus chibensis</name>
    <dbReference type="NCBI Taxonomy" id="59846"/>
    <lineage>
        <taxon>Bacteria</taxon>
        <taxon>Bacillati</taxon>
        <taxon>Bacillota</taxon>
        <taxon>Bacilli</taxon>
        <taxon>Bacillales</taxon>
        <taxon>Paenibacillaceae</taxon>
        <taxon>Paenibacillus</taxon>
    </lineage>
</organism>
<evidence type="ECO:0000259" key="3">
    <source>
        <dbReference type="Pfam" id="PF01648"/>
    </source>
</evidence>
<dbReference type="SUPFAM" id="SSF56214">
    <property type="entry name" value="4'-phosphopantetheinyl transferase"/>
    <property type="match status" value="2"/>
</dbReference>
<dbReference type="InterPro" id="IPR037143">
    <property type="entry name" value="4-PPantetheinyl_Trfase_dom_sf"/>
</dbReference>
<dbReference type="PANTHER" id="PTHR12215">
    <property type="entry name" value="PHOSPHOPANTETHEINE TRANSFERASE"/>
    <property type="match status" value="1"/>
</dbReference>
<feature type="domain" description="4'-phosphopantetheinyl transferase N-terminal" evidence="4">
    <location>
        <begin position="19"/>
        <end position="104"/>
    </location>
</feature>
<proteinExistence type="inferred from homology"/>